<dbReference type="NCBIfam" id="TIGR01738">
    <property type="entry name" value="bioH"/>
    <property type="match status" value="1"/>
</dbReference>
<dbReference type="Pfam" id="PF00561">
    <property type="entry name" value="Abhydrolase_1"/>
    <property type="match status" value="1"/>
</dbReference>
<keyword evidence="3 5" id="KW-0093">Biotin biosynthesis</keyword>
<dbReference type="InterPro" id="IPR000073">
    <property type="entry name" value="AB_hydrolase_1"/>
</dbReference>
<proteinExistence type="inferred from homology"/>
<gene>
    <name evidence="5" type="primary">bioH</name>
    <name evidence="7" type="ORF">sS8_4596</name>
</gene>
<name>A0A250KYD6_9GAMM</name>
<evidence type="ECO:0000256" key="3">
    <source>
        <dbReference type="ARBA" id="ARBA00022756"/>
    </source>
</evidence>
<protein>
    <recommendedName>
        <fullName evidence="5">Pimeloyl-[acyl-carrier protein] methyl ester esterase</fullName>
        <ecNumber evidence="5">3.1.1.85</ecNumber>
    </recommendedName>
    <alternativeName>
        <fullName evidence="5">Biotin synthesis protein BioH</fullName>
    </alternativeName>
    <alternativeName>
        <fullName evidence="5">Carboxylesterase BioH</fullName>
    </alternativeName>
</protein>
<dbReference type="GO" id="GO:0016020">
    <property type="term" value="C:membrane"/>
    <property type="evidence" value="ECO:0007669"/>
    <property type="project" value="TreeGrafter"/>
</dbReference>
<dbReference type="PANTHER" id="PTHR43798">
    <property type="entry name" value="MONOACYLGLYCEROL LIPASE"/>
    <property type="match status" value="1"/>
</dbReference>
<feature type="domain" description="AB hydrolase-1" evidence="6">
    <location>
        <begin position="17"/>
        <end position="245"/>
    </location>
</feature>
<feature type="active site" description="Nucleophile" evidence="5">
    <location>
        <position position="83"/>
    </location>
</feature>
<comment type="similarity">
    <text evidence="5">Belongs to the AB hydrolase superfamily. Carboxylesterase BioH family.</text>
</comment>
<feature type="binding site" evidence="5">
    <location>
        <begin position="83"/>
        <end position="84"/>
    </location>
    <ligand>
        <name>substrate</name>
    </ligand>
</feature>
<dbReference type="InterPro" id="IPR029058">
    <property type="entry name" value="AB_hydrolase_fold"/>
</dbReference>
<dbReference type="GO" id="GO:0009102">
    <property type="term" value="P:biotin biosynthetic process"/>
    <property type="evidence" value="ECO:0007669"/>
    <property type="project" value="UniProtKB-UniRule"/>
</dbReference>
<feature type="binding site" evidence="5">
    <location>
        <begin position="147"/>
        <end position="151"/>
    </location>
    <ligand>
        <name>substrate</name>
    </ligand>
</feature>
<comment type="pathway">
    <text evidence="5">Cofactor biosynthesis; biotin biosynthesis.</text>
</comment>
<dbReference type="EC" id="3.1.1.85" evidence="5"/>
<dbReference type="Gene3D" id="3.40.50.1820">
    <property type="entry name" value="alpha/beta hydrolase"/>
    <property type="match status" value="1"/>
</dbReference>
<keyword evidence="1 5" id="KW-0719">Serine esterase</keyword>
<comment type="subunit">
    <text evidence="5">Monomer.</text>
</comment>
<comment type="catalytic activity">
    <reaction evidence="5">
        <text>6-carboxyhexanoyl-[ACP] methyl ester + H2O = 6-carboxyhexanoyl-[ACP] + methanol + H(+)</text>
        <dbReference type="Rhea" id="RHEA:42700"/>
        <dbReference type="Rhea" id="RHEA-COMP:9955"/>
        <dbReference type="Rhea" id="RHEA-COMP:10186"/>
        <dbReference type="ChEBI" id="CHEBI:15377"/>
        <dbReference type="ChEBI" id="CHEBI:15378"/>
        <dbReference type="ChEBI" id="CHEBI:17790"/>
        <dbReference type="ChEBI" id="CHEBI:78846"/>
        <dbReference type="ChEBI" id="CHEBI:82735"/>
        <dbReference type="EC" id="3.1.1.85"/>
    </reaction>
</comment>
<accession>A0A250KYD6</accession>
<evidence type="ECO:0000256" key="5">
    <source>
        <dbReference type="HAMAP-Rule" id="MF_01260"/>
    </source>
</evidence>
<evidence type="ECO:0000256" key="1">
    <source>
        <dbReference type="ARBA" id="ARBA00022487"/>
    </source>
</evidence>
<dbReference type="UniPathway" id="UPA00078"/>
<dbReference type="PANTHER" id="PTHR43798:SF31">
    <property type="entry name" value="AB HYDROLASE SUPERFAMILY PROTEIN YCLE"/>
    <property type="match status" value="1"/>
</dbReference>
<keyword evidence="4 5" id="KW-0378">Hydrolase</keyword>
<dbReference type="GO" id="GO:0005737">
    <property type="term" value="C:cytoplasm"/>
    <property type="evidence" value="ECO:0007669"/>
    <property type="project" value="UniProtKB-SubCell"/>
</dbReference>
<dbReference type="AlphaFoldDB" id="A0A250KYD6"/>
<comment type="subcellular location">
    <subcellularLocation>
        <location evidence="5">Cytoplasm</location>
    </subcellularLocation>
</comment>
<dbReference type="Proteomes" id="UP000266313">
    <property type="component" value="Chromosome"/>
</dbReference>
<feature type="active site" evidence="5">
    <location>
        <position position="211"/>
    </location>
</feature>
<feature type="binding site" evidence="5">
    <location>
        <position position="23"/>
    </location>
    <ligand>
        <name>substrate</name>
    </ligand>
</feature>
<dbReference type="EMBL" id="AP017928">
    <property type="protein sequence ID" value="BBA36526.1"/>
    <property type="molecule type" value="Genomic_DNA"/>
</dbReference>
<evidence type="ECO:0000256" key="4">
    <source>
        <dbReference type="ARBA" id="ARBA00022801"/>
    </source>
</evidence>
<comment type="function">
    <text evidence="5">The physiological role of BioH is to remove the methyl group introduced by BioC when the pimeloyl moiety is complete. It allows to synthesize pimeloyl-ACP via the fatty acid synthetic pathway through the hydrolysis of the ester bonds of pimeloyl-ACP esters.</text>
</comment>
<keyword evidence="8" id="KW-1185">Reference proteome</keyword>
<dbReference type="InterPro" id="IPR050266">
    <property type="entry name" value="AB_hydrolase_sf"/>
</dbReference>
<dbReference type="InterPro" id="IPR010076">
    <property type="entry name" value="BioH"/>
</dbReference>
<dbReference type="KEGG" id="mmai:sS8_4596"/>
<dbReference type="SUPFAM" id="SSF53474">
    <property type="entry name" value="alpha/beta-Hydrolases"/>
    <property type="match status" value="1"/>
</dbReference>
<dbReference type="HAMAP" id="MF_01260">
    <property type="entry name" value="Carboxylester"/>
    <property type="match status" value="1"/>
</dbReference>
<dbReference type="OrthoDB" id="9780744at2"/>
<evidence type="ECO:0000313" key="7">
    <source>
        <dbReference type="EMBL" id="BBA36526.1"/>
    </source>
</evidence>
<sequence>MRTRGMYRESFGRGPDLVMVHGWGMHSGILRDFAETLSEDFRITLVDLPGHGRSENIVDFSVVNLAAALLANAPERAHWLGWSLGTLPVLEIADRFPGRARSVMIVAGTARFVSDTQESDWPGVDPGLLTQFANALEENYEGTVRHFLGLQTFGMDNARLLVKKLTERLAECDPPDREALHSGLNLLRQSDLRGPWRRLSVPGLIILGARDRLVPSTAGAYMQALNPRSELHVIDGAAHLPFLTHSADTASFITDFVARHGGP</sequence>
<feature type="binding site" evidence="5">
    <location>
        <position position="239"/>
    </location>
    <ligand>
        <name>substrate</name>
    </ligand>
</feature>
<feature type="active site" evidence="5">
    <location>
        <position position="239"/>
    </location>
</feature>
<organism evidence="7 8">
    <name type="scientific">Methylocaldum marinum</name>
    <dbReference type="NCBI Taxonomy" id="1432792"/>
    <lineage>
        <taxon>Bacteria</taxon>
        <taxon>Pseudomonadati</taxon>
        <taxon>Pseudomonadota</taxon>
        <taxon>Gammaproteobacteria</taxon>
        <taxon>Methylococcales</taxon>
        <taxon>Methylococcaceae</taxon>
        <taxon>Methylocaldum</taxon>
    </lineage>
</organism>
<reference evidence="7 8" key="1">
    <citation type="submission" date="2016-12" db="EMBL/GenBank/DDBJ databases">
        <title>Genome sequencing of Methylocaldum marinum.</title>
        <authorList>
            <person name="Takeuchi M."/>
            <person name="Kamagata Y."/>
            <person name="Hiraoka S."/>
            <person name="Oshima K."/>
            <person name="Hattori M."/>
            <person name="Iwasaki W."/>
        </authorList>
    </citation>
    <scope>NUCLEOTIDE SEQUENCE [LARGE SCALE GENOMIC DNA]</scope>
    <source>
        <strain evidence="7 8">S8</strain>
    </source>
</reference>
<evidence type="ECO:0000256" key="2">
    <source>
        <dbReference type="ARBA" id="ARBA00022490"/>
    </source>
</evidence>
<keyword evidence="2 5" id="KW-0963">Cytoplasm</keyword>
<evidence type="ECO:0000313" key="8">
    <source>
        <dbReference type="Proteomes" id="UP000266313"/>
    </source>
</evidence>
<evidence type="ECO:0000259" key="6">
    <source>
        <dbReference type="Pfam" id="PF00561"/>
    </source>
</evidence>
<dbReference type="GO" id="GO:0090499">
    <property type="term" value="F:pimelyl-[acyl-carrier protein] methyl ester esterase activity"/>
    <property type="evidence" value="ECO:0007669"/>
    <property type="project" value="UniProtKB-EC"/>
</dbReference>